<dbReference type="AlphaFoldDB" id="A0A7J7KJK4"/>
<dbReference type="PANTHER" id="PTHR13931">
    <property type="entry name" value="UBIQUITINATION FACTOR E4"/>
    <property type="match status" value="1"/>
</dbReference>
<comment type="subcellular location">
    <subcellularLocation>
        <location evidence="2">Cytoplasm</location>
    </subcellularLocation>
    <subcellularLocation>
        <location evidence="1">Nucleus</location>
    </subcellularLocation>
</comment>
<dbReference type="GO" id="GO:0006511">
    <property type="term" value="P:ubiquitin-dependent protein catabolic process"/>
    <property type="evidence" value="ECO:0007669"/>
    <property type="project" value="InterPro"/>
</dbReference>
<feature type="compositionally biased region" description="Basic and acidic residues" evidence="8">
    <location>
        <begin position="1"/>
        <end position="10"/>
    </location>
</feature>
<evidence type="ECO:0000256" key="7">
    <source>
        <dbReference type="ARBA" id="ARBA00023242"/>
    </source>
</evidence>
<dbReference type="InterPro" id="IPR045132">
    <property type="entry name" value="UBE4"/>
</dbReference>
<dbReference type="OrthoDB" id="20295at2759"/>
<dbReference type="GO" id="GO:0000151">
    <property type="term" value="C:ubiquitin ligase complex"/>
    <property type="evidence" value="ECO:0007669"/>
    <property type="project" value="InterPro"/>
</dbReference>
<evidence type="ECO:0000259" key="9">
    <source>
        <dbReference type="Pfam" id="PF04564"/>
    </source>
</evidence>
<evidence type="ECO:0000256" key="4">
    <source>
        <dbReference type="ARBA" id="ARBA00022490"/>
    </source>
</evidence>
<dbReference type="GO" id="GO:0005737">
    <property type="term" value="C:cytoplasm"/>
    <property type="evidence" value="ECO:0007669"/>
    <property type="project" value="UniProtKB-SubCell"/>
</dbReference>
<name>A0A7J7KJK4_BUGNE</name>
<gene>
    <name evidence="11" type="ORF">EB796_002793</name>
</gene>
<dbReference type="Pfam" id="PF10408">
    <property type="entry name" value="Ufd2P_core"/>
    <property type="match status" value="1"/>
</dbReference>
<dbReference type="GO" id="GO:0036503">
    <property type="term" value="P:ERAD pathway"/>
    <property type="evidence" value="ECO:0007669"/>
    <property type="project" value="InterPro"/>
</dbReference>
<dbReference type="Proteomes" id="UP000593567">
    <property type="component" value="Unassembled WGS sequence"/>
</dbReference>
<evidence type="ECO:0000256" key="6">
    <source>
        <dbReference type="ARBA" id="ARBA00022786"/>
    </source>
</evidence>
<protein>
    <recommendedName>
        <fullName evidence="13">UBE4B</fullName>
    </recommendedName>
</protein>
<sequence>MDEKTADEVRKKRIAKLGGGNGESGAKKHSGDFSQSSADSGAADLHLSTPASSQTQSLSQSATKPSPESMDTEEKPSIPAPASAILSSTQINQLIVSTIQDLMEIKLDGRDNILPDIVQIMDTFKDADGILNVKMMLDYILLEVVMYSANNLQVTSELVLASLSSCYQTASKFIFSQKKSVSAIEVEIVNELKEKAAVVTLLLLDGTISIKDESCLSVSMSLVKLLIKKTFEWNLLCTIISQTLATSQFVSIFTPFMMNLMECASKLSLVDENPDSCLKTLTDLIIFRDASNRQPFIDLIIAFDNWNPTNIAQDSRGGEIQKLSFLASFMSFSTFAEDTVQVVDKYFSSDGQDARYLNDTYVLLRNSLRLVRLQMSETILNILRYKESRSSMISLLANFLESNSKRTQMQVEEDKVSKDGFMLNLLSCLYDLCIDKIPYTKVDAFYPFHPCRKLKMNDCARLKCTDSEAEKWMQSLSNDSSKQWTEPTFSTECFFFTMRAISLCILPNIKKNNRRLRVIKELSNVIKDLERSKAVWQANPRIKSRNEKILKKWTSQLARLKKAQLCADASVLDPELLTKTLRFYGTMSLFLLSQAGLSCTHRNMPATLAATECSKPVYDIITLLVTLICSPAYIKNPYLLAKLVEVMFTANPSIQNSTNEFCRQIYEHPIALDHLMASLMIFYVDIESTGSHNEFFDKFSIRYQISVIFKTLWANPSHKSQFISTANAAKSDFTRFVNMLTNDTTFLLDESMDSLKTINELQTLMNNPTEWDKLSRETQQSKQKHLAQEERQCRSYLTLGSETVEMFRYLTEYICKPFLIPELADRLAAMLNFNLKQLCGPKCKNLKVMNSQKYGWEPKRLLDSLTAIYINLDCEVFAAALANDERSYHRDLFPDALSKMKIANIKSSIEIEKFVNLGKAVDEIVSSKAQTDIDLSDAPDEFKDPFNRKCLREEDLIDETELKSQIEQWIRSRQK</sequence>
<evidence type="ECO:0000256" key="5">
    <source>
        <dbReference type="ARBA" id="ARBA00022679"/>
    </source>
</evidence>
<dbReference type="InterPro" id="IPR019474">
    <property type="entry name" value="Ub_conjug_fac_E4_core"/>
</dbReference>
<dbReference type="Pfam" id="PF04564">
    <property type="entry name" value="U-box"/>
    <property type="match status" value="1"/>
</dbReference>
<keyword evidence="12" id="KW-1185">Reference proteome</keyword>
<organism evidence="11 12">
    <name type="scientific">Bugula neritina</name>
    <name type="common">Brown bryozoan</name>
    <name type="synonym">Sertularia neritina</name>
    <dbReference type="NCBI Taxonomy" id="10212"/>
    <lineage>
        <taxon>Eukaryota</taxon>
        <taxon>Metazoa</taxon>
        <taxon>Spiralia</taxon>
        <taxon>Lophotrochozoa</taxon>
        <taxon>Bryozoa</taxon>
        <taxon>Gymnolaemata</taxon>
        <taxon>Cheilostomatida</taxon>
        <taxon>Flustrina</taxon>
        <taxon>Buguloidea</taxon>
        <taxon>Bugulidae</taxon>
        <taxon>Bugula</taxon>
    </lineage>
</organism>
<keyword evidence="4" id="KW-0963">Cytoplasm</keyword>
<dbReference type="InterPro" id="IPR003613">
    <property type="entry name" value="Ubox_domain"/>
</dbReference>
<keyword evidence="7" id="KW-0539">Nucleus</keyword>
<proteinExistence type="predicted"/>
<dbReference type="GO" id="GO:0005634">
    <property type="term" value="C:nucleus"/>
    <property type="evidence" value="ECO:0007669"/>
    <property type="project" value="UniProtKB-SubCell"/>
</dbReference>
<dbReference type="UniPathway" id="UPA00143"/>
<reference evidence="11" key="1">
    <citation type="submission" date="2020-06" db="EMBL/GenBank/DDBJ databases">
        <title>Draft genome of Bugula neritina, a colonial animal packing powerful symbionts and potential medicines.</title>
        <authorList>
            <person name="Rayko M."/>
        </authorList>
    </citation>
    <scope>NUCLEOTIDE SEQUENCE [LARGE SCALE GENOMIC DNA]</scope>
    <source>
        <strain evidence="11">Kwan_BN1</strain>
    </source>
</reference>
<feature type="domain" description="U-box" evidence="9">
    <location>
        <begin position="943"/>
        <end position="974"/>
    </location>
</feature>
<feature type="compositionally biased region" description="Low complexity" evidence="8">
    <location>
        <begin position="47"/>
        <end position="63"/>
    </location>
</feature>
<evidence type="ECO:0008006" key="13">
    <source>
        <dbReference type="Google" id="ProtNLM"/>
    </source>
</evidence>
<evidence type="ECO:0000313" key="12">
    <source>
        <dbReference type="Proteomes" id="UP000593567"/>
    </source>
</evidence>
<accession>A0A7J7KJK4</accession>
<evidence type="ECO:0000256" key="8">
    <source>
        <dbReference type="SAM" id="MobiDB-lite"/>
    </source>
</evidence>
<comment type="caution">
    <text evidence="11">The sequence shown here is derived from an EMBL/GenBank/DDBJ whole genome shotgun (WGS) entry which is preliminary data.</text>
</comment>
<dbReference type="EMBL" id="VXIV02000332">
    <property type="protein sequence ID" value="KAF6038900.1"/>
    <property type="molecule type" value="Genomic_DNA"/>
</dbReference>
<evidence type="ECO:0000256" key="1">
    <source>
        <dbReference type="ARBA" id="ARBA00004123"/>
    </source>
</evidence>
<dbReference type="GO" id="GO:0000209">
    <property type="term" value="P:protein polyubiquitination"/>
    <property type="evidence" value="ECO:0007669"/>
    <property type="project" value="TreeGrafter"/>
</dbReference>
<evidence type="ECO:0000256" key="2">
    <source>
        <dbReference type="ARBA" id="ARBA00004496"/>
    </source>
</evidence>
<evidence type="ECO:0000259" key="10">
    <source>
        <dbReference type="Pfam" id="PF10408"/>
    </source>
</evidence>
<keyword evidence="5" id="KW-0808">Transferase</keyword>
<dbReference type="PANTHER" id="PTHR13931:SF2">
    <property type="entry name" value="UBIQUITIN CONJUGATION FACTOR E4 B"/>
    <property type="match status" value="1"/>
</dbReference>
<keyword evidence="6" id="KW-0833">Ubl conjugation pathway</keyword>
<feature type="region of interest" description="Disordered" evidence="8">
    <location>
        <begin position="1"/>
        <end position="79"/>
    </location>
</feature>
<evidence type="ECO:0000256" key="3">
    <source>
        <dbReference type="ARBA" id="ARBA00004906"/>
    </source>
</evidence>
<comment type="pathway">
    <text evidence="3">Protein modification; protein ubiquitination.</text>
</comment>
<dbReference type="GO" id="GO:0034450">
    <property type="term" value="F:ubiquitin-ubiquitin ligase activity"/>
    <property type="evidence" value="ECO:0007669"/>
    <property type="project" value="InterPro"/>
</dbReference>
<feature type="domain" description="Ubiquitin conjugation factor E4 core" evidence="10">
    <location>
        <begin position="602"/>
        <end position="921"/>
    </location>
</feature>
<evidence type="ECO:0000313" key="11">
    <source>
        <dbReference type="EMBL" id="KAF6038900.1"/>
    </source>
</evidence>